<name>A0ABX9ARN1_9ENTR</name>
<keyword evidence="2" id="KW-1185">Reference proteome</keyword>
<gene>
    <name evidence="1" type="ORF">K6K13_02930</name>
</gene>
<evidence type="ECO:0000313" key="1">
    <source>
        <dbReference type="EMBL" id="QZN96435.1"/>
    </source>
</evidence>
<proteinExistence type="predicted"/>
<evidence type="ECO:0000313" key="2">
    <source>
        <dbReference type="Proteomes" id="UP000825886"/>
    </source>
</evidence>
<organism evidence="1 2">
    <name type="scientific">Symbiopectobacterium purcellii</name>
    <dbReference type="NCBI Taxonomy" id="2871826"/>
    <lineage>
        <taxon>Bacteria</taxon>
        <taxon>Pseudomonadati</taxon>
        <taxon>Pseudomonadota</taxon>
        <taxon>Gammaproteobacteria</taxon>
        <taxon>Enterobacterales</taxon>
        <taxon>Enterobacteriaceae</taxon>
    </lineage>
</organism>
<protein>
    <submittedName>
        <fullName evidence="1">Uncharacterized protein</fullName>
    </submittedName>
</protein>
<reference evidence="1 2" key="1">
    <citation type="submission" date="2021-08" db="EMBL/GenBank/DDBJ databases">
        <title>Culture and genomic analysis of Symbiopectobacterium purcellii sp. nov. gen. nov., isolated from the leafhopper Empoasca decipiens.</title>
        <authorList>
            <person name="Nadal-Jimenez P."/>
            <person name="Siozios S."/>
            <person name="Halliday N."/>
            <person name="Camara M."/>
            <person name="Hurst G.D.D."/>
        </authorList>
    </citation>
    <scope>NUCLEOTIDE SEQUENCE [LARGE SCALE GENOMIC DNA]</scope>
    <source>
        <strain evidence="1 2">SyEd1</strain>
    </source>
</reference>
<dbReference type="EMBL" id="CP081864">
    <property type="protein sequence ID" value="QZN96435.1"/>
    <property type="molecule type" value="Genomic_DNA"/>
</dbReference>
<dbReference type="RefSeq" id="WP_222159473.1">
    <property type="nucleotide sequence ID" value="NZ_CP081864.1"/>
</dbReference>
<dbReference type="Proteomes" id="UP000825886">
    <property type="component" value="Chromosome"/>
</dbReference>
<sequence length="93" mass="10432">MNAKDDHSYALSVIATREREIHELRYAIMNIRYVLHMAGAELPLNETSTLGLSTALAIVDAATLHLIPHDDMLVEPYPELDAREKCGSLPFDR</sequence>
<accession>A0ABX9ARN1</accession>